<protein>
    <recommendedName>
        <fullName evidence="1">C2 domain-containing protein</fullName>
    </recommendedName>
</protein>
<dbReference type="Proteomes" id="UP000070444">
    <property type="component" value="Unassembled WGS sequence"/>
</dbReference>
<dbReference type="InterPro" id="IPR000008">
    <property type="entry name" value="C2_dom"/>
</dbReference>
<reference evidence="2 3" key="1">
    <citation type="journal article" date="2015" name="Genome Biol. Evol.">
        <title>Phylogenomic analyses indicate that early fungi evolved digesting cell walls of algal ancestors of land plants.</title>
        <authorList>
            <person name="Chang Y."/>
            <person name="Wang S."/>
            <person name="Sekimoto S."/>
            <person name="Aerts A.L."/>
            <person name="Choi C."/>
            <person name="Clum A."/>
            <person name="LaButti K.M."/>
            <person name="Lindquist E.A."/>
            <person name="Yee Ngan C."/>
            <person name="Ohm R.A."/>
            <person name="Salamov A.A."/>
            <person name="Grigoriev I.V."/>
            <person name="Spatafora J.W."/>
            <person name="Berbee M.L."/>
        </authorList>
    </citation>
    <scope>NUCLEOTIDE SEQUENCE [LARGE SCALE GENOMIC DNA]</scope>
    <source>
        <strain evidence="2 3">NRRL 28638</strain>
    </source>
</reference>
<feature type="non-terminal residue" evidence="2">
    <location>
        <position position="129"/>
    </location>
</feature>
<name>A0A137P8M5_CONC2</name>
<gene>
    <name evidence="2" type="ORF">CONCODRAFT_38498</name>
</gene>
<evidence type="ECO:0000313" key="2">
    <source>
        <dbReference type="EMBL" id="KXN71358.1"/>
    </source>
</evidence>
<evidence type="ECO:0000259" key="1">
    <source>
        <dbReference type="PROSITE" id="PS50004"/>
    </source>
</evidence>
<dbReference type="EMBL" id="KQ964477">
    <property type="protein sequence ID" value="KXN71358.1"/>
    <property type="molecule type" value="Genomic_DNA"/>
</dbReference>
<accession>A0A137P8M5</accession>
<proteinExistence type="predicted"/>
<dbReference type="Pfam" id="PF00168">
    <property type="entry name" value="C2"/>
    <property type="match status" value="1"/>
</dbReference>
<dbReference type="PANTHER" id="PTHR47052">
    <property type="entry name" value="CONSERVED SERINE PROLINE-RICH PROTEIN (AFU_ORTHOLOGUE AFUA_2G01790)"/>
    <property type="match status" value="1"/>
</dbReference>
<sequence length="129" mass="15026">MTNYKLQGQLEISPKQARNLPSRVTLGKQSPFVQFELGKITKKTRVDKRGGRTPSWKELINFDIYSECRNLIVKLYNDKGKSPDDYIGELLIDLGPIIEARERDSWYPLKDRDQHCGDIYLEITYYPAD</sequence>
<evidence type="ECO:0000313" key="3">
    <source>
        <dbReference type="Proteomes" id="UP000070444"/>
    </source>
</evidence>
<dbReference type="PROSITE" id="PS50004">
    <property type="entry name" value="C2"/>
    <property type="match status" value="1"/>
</dbReference>
<dbReference type="OrthoDB" id="270970at2759"/>
<dbReference type="InterPro" id="IPR052981">
    <property type="entry name" value="Ingression_C2_domain"/>
</dbReference>
<dbReference type="Gene3D" id="2.60.40.150">
    <property type="entry name" value="C2 domain"/>
    <property type="match status" value="1"/>
</dbReference>
<dbReference type="PANTHER" id="PTHR47052:SF3">
    <property type="entry name" value="INGRESSION PROTEIN 1"/>
    <property type="match status" value="1"/>
</dbReference>
<dbReference type="InterPro" id="IPR035892">
    <property type="entry name" value="C2_domain_sf"/>
</dbReference>
<dbReference type="AlphaFoldDB" id="A0A137P8M5"/>
<dbReference type="SUPFAM" id="SSF49562">
    <property type="entry name" value="C2 domain (Calcium/lipid-binding domain, CaLB)"/>
    <property type="match status" value="1"/>
</dbReference>
<feature type="domain" description="C2" evidence="1">
    <location>
        <begin position="1"/>
        <end position="107"/>
    </location>
</feature>
<dbReference type="STRING" id="796925.A0A137P8M5"/>
<keyword evidence="3" id="KW-1185">Reference proteome</keyword>
<organism evidence="2 3">
    <name type="scientific">Conidiobolus coronatus (strain ATCC 28846 / CBS 209.66 / NRRL 28638)</name>
    <name type="common">Delacroixia coronata</name>
    <dbReference type="NCBI Taxonomy" id="796925"/>
    <lineage>
        <taxon>Eukaryota</taxon>
        <taxon>Fungi</taxon>
        <taxon>Fungi incertae sedis</taxon>
        <taxon>Zoopagomycota</taxon>
        <taxon>Entomophthoromycotina</taxon>
        <taxon>Entomophthoromycetes</taxon>
        <taxon>Entomophthorales</taxon>
        <taxon>Ancylistaceae</taxon>
        <taxon>Conidiobolus</taxon>
    </lineage>
</organism>
<dbReference type="SMART" id="SM00239">
    <property type="entry name" value="C2"/>
    <property type="match status" value="1"/>
</dbReference>